<feature type="transmembrane region" description="Helical" evidence="7">
    <location>
        <begin position="353"/>
        <end position="383"/>
    </location>
</feature>
<evidence type="ECO:0000259" key="8">
    <source>
        <dbReference type="Pfam" id="PF02687"/>
    </source>
</evidence>
<dbReference type="PANTHER" id="PTHR30572:SF4">
    <property type="entry name" value="ABC TRANSPORTER PERMEASE YTRF"/>
    <property type="match status" value="1"/>
</dbReference>
<name>A0A7Z0PH59_9FUSO</name>
<evidence type="ECO:0000256" key="7">
    <source>
        <dbReference type="SAM" id="Phobius"/>
    </source>
</evidence>
<dbReference type="PANTHER" id="PTHR30572">
    <property type="entry name" value="MEMBRANE COMPONENT OF TRANSPORTER-RELATED"/>
    <property type="match status" value="1"/>
</dbReference>
<feature type="transmembrane region" description="Helical" evidence="7">
    <location>
        <begin position="274"/>
        <end position="301"/>
    </location>
</feature>
<evidence type="ECO:0000256" key="2">
    <source>
        <dbReference type="ARBA" id="ARBA00022475"/>
    </source>
</evidence>
<sequence length="400" mass="43877">METLELFLLSIKSLFGFKMRTFLTTLGIIVGIGSVILISSLGAGFENSLLGDFKKSLGKVVLVSVDEDSEFEINRDMLFIKDDLISISQISNVESAFISNEVTGEDTKNGEIHKINYLDENGIKGLGVEITYGRNISKEEHENKADVALLSRYDAIRLFGSEKRAIGKRIKTKTFDNAGTIFSLTVVGTFKDVDEKFRALFSNVEYKSLIAPLSQINIDRSRNIYVKFKDETIMKNTIDVVKEHLMNKSNGNDIYILEPLSKDMSIVTDMLGKISIFISLIAGISLVVGGIGVMNIMLVSVSERISEIGLRKAIGAKNRDILLQFLIESIILTLLGGVIGVVLGYGISLGIGLFFGVLPILKLSTLLIATLISVFIGIIFGIYPAKKAAKLSPMEALRSE</sequence>
<dbReference type="GO" id="GO:0022857">
    <property type="term" value="F:transmembrane transporter activity"/>
    <property type="evidence" value="ECO:0007669"/>
    <property type="project" value="TreeGrafter"/>
</dbReference>
<evidence type="ECO:0000313" key="11">
    <source>
        <dbReference type="Proteomes" id="UP000526184"/>
    </source>
</evidence>
<dbReference type="InterPro" id="IPR050250">
    <property type="entry name" value="Macrolide_Exporter_MacB"/>
</dbReference>
<dbReference type="InterPro" id="IPR003838">
    <property type="entry name" value="ABC3_permease_C"/>
</dbReference>
<feature type="domain" description="MacB-like periplasmic core" evidence="9">
    <location>
        <begin position="21"/>
        <end position="238"/>
    </location>
</feature>
<dbReference type="GO" id="GO:0005886">
    <property type="term" value="C:plasma membrane"/>
    <property type="evidence" value="ECO:0007669"/>
    <property type="project" value="UniProtKB-SubCell"/>
</dbReference>
<feature type="domain" description="ABC3 transporter permease C-terminal" evidence="8">
    <location>
        <begin position="280"/>
        <end position="393"/>
    </location>
</feature>
<evidence type="ECO:0000256" key="1">
    <source>
        <dbReference type="ARBA" id="ARBA00004651"/>
    </source>
</evidence>
<keyword evidence="4 7" id="KW-1133">Transmembrane helix</keyword>
<proteinExistence type="inferred from homology"/>
<keyword evidence="5 7" id="KW-0472">Membrane</keyword>
<accession>A0A7Z0PH59</accession>
<comment type="similarity">
    <text evidence="6">Belongs to the ABC-4 integral membrane protein family.</text>
</comment>
<reference evidence="10 11" key="1">
    <citation type="submission" date="2020-05" db="EMBL/GenBank/DDBJ databases">
        <title>Streptobacillus felis strain LHL191014123.</title>
        <authorList>
            <person name="Fawzy A."/>
            <person name="Rau J."/>
            <person name="Risse K."/>
            <person name="Schauerte N."/>
            <person name="Geiger C."/>
            <person name="Blom J."/>
            <person name="Imirzalioglu C."/>
            <person name="Falgenhauer J."/>
            <person name="Bach A."/>
            <person name="Herden C."/>
            <person name="Eisenberg T."/>
        </authorList>
    </citation>
    <scope>NUCLEOTIDE SEQUENCE [LARGE SCALE GENOMIC DNA]</scope>
    <source>
        <strain evidence="10 11">LHL191014123</strain>
    </source>
</reference>
<dbReference type="InterPro" id="IPR025857">
    <property type="entry name" value="MacB_PCD"/>
</dbReference>
<evidence type="ECO:0000256" key="5">
    <source>
        <dbReference type="ARBA" id="ARBA00023136"/>
    </source>
</evidence>
<feature type="transmembrane region" description="Helical" evidence="7">
    <location>
        <begin position="21"/>
        <end position="45"/>
    </location>
</feature>
<evidence type="ECO:0000256" key="4">
    <source>
        <dbReference type="ARBA" id="ARBA00022989"/>
    </source>
</evidence>
<evidence type="ECO:0000313" key="10">
    <source>
        <dbReference type="EMBL" id="NYV28170.1"/>
    </source>
</evidence>
<evidence type="ECO:0000256" key="6">
    <source>
        <dbReference type="ARBA" id="ARBA00038076"/>
    </source>
</evidence>
<dbReference type="RefSeq" id="WP_180136221.1">
    <property type="nucleotide sequence ID" value="NZ_JABMKT010000023.1"/>
</dbReference>
<evidence type="ECO:0000256" key="3">
    <source>
        <dbReference type="ARBA" id="ARBA00022692"/>
    </source>
</evidence>
<dbReference type="Pfam" id="PF12704">
    <property type="entry name" value="MacB_PCD"/>
    <property type="match status" value="1"/>
</dbReference>
<gene>
    <name evidence="10" type="ORF">HP397_05040</name>
</gene>
<organism evidence="10 11">
    <name type="scientific">Streptobacillus felis</name>
    <dbReference type="NCBI Taxonomy" id="1384509"/>
    <lineage>
        <taxon>Bacteria</taxon>
        <taxon>Fusobacteriati</taxon>
        <taxon>Fusobacteriota</taxon>
        <taxon>Fusobacteriia</taxon>
        <taxon>Fusobacteriales</taxon>
        <taxon>Leptotrichiaceae</taxon>
        <taxon>Streptobacillus</taxon>
    </lineage>
</organism>
<protein>
    <submittedName>
        <fullName evidence="10">ABC transporter permease</fullName>
    </submittedName>
</protein>
<dbReference type="Pfam" id="PF02687">
    <property type="entry name" value="FtsX"/>
    <property type="match status" value="1"/>
</dbReference>
<evidence type="ECO:0000259" key="9">
    <source>
        <dbReference type="Pfam" id="PF12704"/>
    </source>
</evidence>
<keyword evidence="11" id="KW-1185">Reference proteome</keyword>
<keyword evidence="3 7" id="KW-0812">Transmembrane</keyword>
<keyword evidence="2" id="KW-1003">Cell membrane</keyword>
<dbReference type="EMBL" id="JABMKT010000023">
    <property type="protein sequence ID" value="NYV28170.1"/>
    <property type="molecule type" value="Genomic_DNA"/>
</dbReference>
<comment type="caution">
    <text evidence="10">The sequence shown here is derived from an EMBL/GenBank/DDBJ whole genome shotgun (WGS) entry which is preliminary data.</text>
</comment>
<feature type="transmembrane region" description="Helical" evidence="7">
    <location>
        <begin position="321"/>
        <end position="347"/>
    </location>
</feature>
<comment type="subcellular location">
    <subcellularLocation>
        <location evidence="1">Cell membrane</location>
        <topology evidence="1">Multi-pass membrane protein</topology>
    </subcellularLocation>
</comment>
<dbReference type="AlphaFoldDB" id="A0A7Z0PH59"/>
<dbReference type="Proteomes" id="UP000526184">
    <property type="component" value="Unassembled WGS sequence"/>
</dbReference>